<dbReference type="GO" id="GO:0001682">
    <property type="term" value="P:tRNA 5'-leader removal"/>
    <property type="evidence" value="ECO:0007669"/>
    <property type="project" value="UniProtKB-UniRule"/>
</dbReference>
<evidence type="ECO:0000256" key="5">
    <source>
        <dbReference type="ARBA" id="ARBA00022801"/>
    </source>
</evidence>
<evidence type="ECO:0000256" key="6">
    <source>
        <dbReference type="HAMAP-Rule" id="MF_00756"/>
    </source>
</evidence>
<keyword evidence="2 6" id="KW-0819">tRNA processing</keyword>
<organism evidence="8 9">
    <name type="scientific">Halorubrum coriense DSM 10284</name>
    <dbReference type="NCBI Taxonomy" id="1227466"/>
    <lineage>
        <taxon>Archaea</taxon>
        <taxon>Methanobacteriati</taxon>
        <taxon>Methanobacteriota</taxon>
        <taxon>Stenosarchaea group</taxon>
        <taxon>Halobacteria</taxon>
        <taxon>Halobacteriales</taxon>
        <taxon>Haloferacaceae</taxon>
        <taxon>Halorubrum</taxon>
    </lineage>
</organism>
<keyword evidence="3 6" id="KW-0540">Nuclease</keyword>
<dbReference type="Gene3D" id="3.20.20.140">
    <property type="entry name" value="Metal-dependent hydrolases"/>
    <property type="match status" value="1"/>
</dbReference>
<evidence type="ECO:0000256" key="3">
    <source>
        <dbReference type="ARBA" id="ARBA00022722"/>
    </source>
</evidence>
<dbReference type="GO" id="GO:0004526">
    <property type="term" value="F:ribonuclease P activity"/>
    <property type="evidence" value="ECO:0007669"/>
    <property type="project" value="UniProtKB-UniRule"/>
</dbReference>
<evidence type="ECO:0000256" key="7">
    <source>
        <dbReference type="SAM" id="MobiDB-lite"/>
    </source>
</evidence>
<dbReference type="InterPro" id="IPR002738">
    <property type="entry name" value="RNase_P_p30"/>
</dbReference>
<reference evidence="8 9" key="1">
    <citation type="journal article" date="2014" name="PLoS Genet.">
        <title>Phylogenetically driven sequencing of extremely halophilic archaea reveals strategies for static and dynamic osmo-response.</title>
        <authorList>
            <person name="Becker E.A."/>
            <person name="Seitzer P.M."/>
            <person name="Tritt A."/>
            <person name="Larsen D."/>
            <person name="Krusor M."/>
            <person name="Yao A.I."/>
            <person name="Wu D."/>
            <person name="Madern D."/>
            <person name="Eisen J.A."/>
            <person name="Darling A.E."/>
            <person name="Facciotti M.T."/>
        </authorList>
    </citation>
    <scope>NUCLEOTIDE SEQUENCE [LARGE SCALE GENOMIC DNA]</scope>
    <source>
        <strain evidence="8 9">DSM 10284</strain>
    </source>
</reference>
<evidence type="ECO:0000256" key="4">
    <source>
        <dbReference type="ARBA" id="ARBA00022759"/>
    </source>
</evidence>
<dbReference type="SUPFAM" id="SSF89550">
    <property type="entry name" value="PHP domain-like"/>
    <property type="match status" value="1"/>
</dbReference>
<comment type="similarity">
    <text evidence="6">Belongs to the eukaryotic/archaeal RNase P protein component 3 family.</text>
</comment>
<proteinExistence type="inferred from homology"/>
<feature type="compositionally biased region" description="Basic and acidic residues" evidence="7">
    <location>
        <begin position="92"/>
        <end position="101"/>
    </location>
</feature>
<comment type="subcellular location">
    <subcellularLocation>
        <location evidence="6">Cytoplasm</location>
    </subcellularLocation>
</comment>
<feature type="region of interest" description="Disordered" evidence="7">
    <location>
        <begin position="1"/>
        <end position="40"/>
    </location>
</feature>
<protein>
    <recommendedName>
        <fullName evidence="6">Ribonuclease P protein component 3</fullName>
        <shortName evidence="6">RNase P component 3</shortName>
        <ecNumber evidence="6">3.1.26.5</ecNumber>
    </recommendedName>
    <alternativeName>
        <fullName evidence="6">Rpp30</fullName>
    </alternativeName>
</protein>
<dbReference type="EMBL" id="AOJL01000044">
    <property type="protein sequence ID" value="ELZ46184.1"/>
    <property type="molecule type" value="Genomic_DNA"/>
</dbReference>
<dbReference type="InterPro" id="IPR016195">
    <property type="entry name" value="Pol/histidinol_Pase-like"/>
</dbReference>
<dbReference type="Proteomes" id="UP000011509">
    <property type="component" value="Unassembled WGS sequence"/>
</dbReference>
<evidence type="ECO:0000256" key="2">
    <source>
        <dbReference type="ARBA" id="ARBA00022694"/>
    </source>
</evidence>
<dbReference type="GO" id="GO:0005737">
    <property type="term" value="C:cytoplasm"/>
    <property type="evidence" value="ECO:0007669"/>
    <property type="project" value="UniProtKB-SubCell"/>
</dbReference>
<accession>M0EID9</accession>
<gene>
    <name evidence="6" type="primary">rnp3</name>
    <name evidence="8" type="ORF">C464_11303</name>
</gene>
<dbReference type="STRING" id="1227466.C464_11303"/>
<comment type="function">
    <text evidence="6">Part of ribonuclease P, a protein complex that generates mature tRNA molecules by cleaving their 5'-ends.</text>
</comment>
<name>M0EID9_9EURY</name>
<dbReference type="HAMAP" id="MF_00756">
    <property type="entry name" value="RNase_P_3"/>
    <property type="match status" value="1"/>
</dbReference>
<feature type="compositionally biased region" description="Basic and acidic residues" evidence="7">
    <location>
        <begin position="12"/>
        <end position="21"/>
    </location>
</feature>
<keyword evidence="4 6" id="KW-0255">Endonuclease</keyword>
<comment type="catalytic activity">
    <reaction evidence="6">
        <text>Endonucleolytic cleavage of RNA, removing 5'-extranucleotides from tRNA precursor.</text>
        <dbReference type="EC" id="3.1.26.5"/>
    </reaction>
</comment>
<dbReference type="EC" id="3.1.26.5" evidence="6"/>
<comment type="caution">
    <text evidence="8">The sequence shown here is derived from an EMBL/GenBank/DDBJ whole genome shotgun (WGS) entry which is preliminary data.</text>
</comment>
<keyword evidence="9" id="KW-1185">Reference proteome</keyword>
<evidence type="ECO:0000313" key="9">
    <source>
        <dbReference type="Proteomes" id="UP000011509"/>
    </source>
</evidence>
<dbReference type="PATRIC" id="fig|1227466.3.peg.2264"/>
<sequence length="292" mass="31233">MSERTNASTTRESGRGDDAAKRAHCRGPESATPIPPAAKRRGMYEAVHAYPDGEATVARHAATAARQGYDGIAVRSRDALAAAGDGGPSAADRGESPARDPDALREEYGIDVVDAVEIDADDPTSASGAVGNYRSDRTVVCVVGGDDALNRFAVEQARVDVLVRPMAGGGDFNHVLAKAARDNGVRVEFDFGPVLRETGGRRVRALADLRKLREIVAHYDAPYVVSANARSHLELRAPRELVAVGEAIGFDAEAVREGLQAWGDLAERNRDRRSEGFIEPGVRRGKYEEDGC</sequence>
<comment type="subunit">
    <text evidence="6">Consists of a catalytic RNA component and at least 4-5 protein subunits.</text>
</comment>
<keyword evidence="1 6" id="KW-0963">Cytoplasm</keyword>
<dbReference type="GO" id="GO:0030677">
    <property type="term" value="C:ribonuclease P complex"/>
    <property type="evidence" value="ECO:0007669"/>
    <property type="project" value="UniProtKB-UniRule"/>
</dbReference>
<dbReference type="Pfam" id="PF01876">
    <property type="entry name" value="RNase_P_p30"/>
    <property type="match status" value="1"/>
</dbReference>
<evidence type="ECO:0000313" key="8">
    <source>
        <dbReference type="EMBL" id="ELZ46184.1"/>
    </source>
</evidence>
<keyword evidence="5 6" id="KW-0378">Hydrolase</keyword>
<feature type="region of interest" description="Disordered" evidence="7">
    <location>
        <begin position="80"/>
        <end position="101"/>
    </location>
</feature>
<feature type="compositionally biased region" description="Polar residues" evidence="7">
    <location>
        <begin position="1"/>
        <end position="11"/>
    </location>
</feature>
<feature type="compositionally biased region" description="Low complexity" evidence="7">
    <location>
        <begin position="80"/>
        <end position="91"/>
    </location>
</feature>
<evidence type="ECO:0000256" key="1">
    <source>
        <dbReference type="ARBA" id="ARBA00022490"/>
    </source>
</evidence>
<dbReference type="InterPro" id="IPR023539">
    <property type="entry name" value="RNase_P_comp-3_arc"/>
</dbReference>
<dbReference type="AlphaFoldDB" id="M0EID9"/>